<protein>
    <submittedName>
        <fullName evidence="7">Aste57867_24834 protein</fullName>
    </submittedName>
</protein>
<dbReference type="OrthoDB" id="65062at2759"/>
<evidence type="ECO:0000259" key="5">
    <source>
        <dbReference type="PROSITE" id="PS50178"/>
    </source>
</evidence>
<evidence type="ECO:0000256" key="2">
    <source>
        <dbReference type="ARBA" id="ARBA00022771"/>
    </source>
</evidence>
<dbReference type="SUPFAM" id="SSF57903">
    <property type="entry name" value="FYVE/PHD zinc finger"/>
    <property type="match status" value="1"/>
</dbReference>
<dbReference type="Proteomes" id="UP000332933">
    <property type="component" value="Unassembled WGS sequence"/>
</dbReference>
<accession>A0A485LS50</accession>
<keyword evidence="8" id="KW-1185">Reference proteome</keyword>
<evidence type="ECO:0000313" key="8">
    <source>
        <dbReference type="Proteomes" id="UP000332933"/>
    </source>
</evidence>
<dbReference type="Pfam" id="PF01363">
    <property type="entry name" value="FYVE"/>
    <property type="match status" value="1"/>
</dbReference>
<feature type="domain" description="FYVE-type" evidence="5">
    <location>
        <begin position="268"/>
        <end position="329"/>
    </location>
</feature>
<sequence length="456" mass="51052">MSLKVPVAPTFFDGPPLNPREKDTFRASGKQAAHDLVSLSRVQDGRFNYSLHAQDANVSIYRTRYDNLPMFCARTEIEATLDDMVEAFLTTTTAALRASAMAFFPDALDAVRVYNIDLPTPETPWRFLGINWYLLTSATKGFILKDRDWCYLEHQEECVIDGKRAWLRALRHVHVAACPDLQDTYGIVRGHFFHSGFIYMETDRPGVLQVTELQHLSANGQLKGALGELLVTKQAEIQYQAMVALGRNVRAFQLSRLSFIPDHALLRPQKVTSCSVCRRKFGAMFRTKSHCRRCGEAICRTPCSATWMLVRMGMRTKTRICHPCSSTLDYPMSYLFRGHHLPSVSKVSSPVILYTPSSDDENESTASGATDHSLSSSAMTCNGLPWVLDTMAVAQATIAVTPLAPLKSALPQRKKDLPFGTFAFSRWEESFARSPRRSTASVVVVSHSAADKMQRR</sequence>
<dbReference type="SUPFAM" id="SSF55961">
    <property type="entry name" value="Bet v1-like"/>
    <property type="match status" value="1"/>
</dbReference>
<dbReference type="PANTHER" id="PTHR13510">
    <property type="entry name" value="FYVE-FINGER-CONTAINING RAB5 EFFECTOR PROTEIN RABENOSYN-5-RELATED"/>
    <property type="match status" value="1"/>
</dbReference>
<evidence type="ECO:0000313" key="6">
    <source>
        <dbReference type="EMBL" id="KAF0683146.1"/>
    </source>
</evidence>
<dbReference type="PANTHER" id="PTHR13510:SF44">
    <property type="entry name" value="RABENOSYN-5"/>
    <property type="match status" value="1"/>
</dbReference>
<proteinExistence type="predicted"/>
<evidence type="ECO:0000313" key="7">
    <source>
        <dbReference type="EMBL" id="VFU01469.1"/>
    </source>
</evidence>
<dbReference type="PROSITE" id="PS50178">
    <property type="entry name" value="ZF_FYVE"/>
    <property type="match status" value="1"/>
</dbReference>
<dbReference type="SMART" id="SM00064">
    <property type="entry name" value="FYVE"/>
    <property type="match status" value="1"/>
</dbReference>
<dbReference type="AlphaFoldDB" id="A0A485LS50"/>
<dbReference type="EMBL" id="VJMH01007451">
    <property type="protein sequence ID" value="KAF0683146.1"/>
    <property type="molecule type" value="Genomic_DNA"/>
</dbReference>
<name>A0A485LS50_9STRA</name>
<reference evidence="6" key="2">
    <citation type="submission" date="2019-06" db="EMBL/GenBank/DDBJ databases">
        <title>Genomics analysis of Aphanomyces spp. identifies a new class of oomycete effector associated with host adaptation.</title>
        <authorList>
            <person name="Gaulin E."/>
        </authorList>
    </citation>
    <scope>NUCLEOTIDE SEQUENCE</scope>
    <source>
        <strain evidence="6">CBS 578.67</strain>
    </source>
</reference>
<evidence type="ECO:0000256" key="4">
    <source>
        <dbReference type="PROSITE-ProRule" id="PRU00091"/>
    </source>
</evidence>
<evidence type="ECO:0000256" key="1">
    <source>
        <dbReference type="ARBA" id="ARBA00022723"/>
    </source>
</evidence>
<keyword evidence="1" id="KW-0479">Metal-binding</keyword>
<dbReference type="GO" id="GO:0008270">
    <property type="term" value="F:zinc ion binding"/>
    <property type="evidence" value="ECO:0007669"/>
    <property type="project" value="UniProtKB-KW"/>
</dbReference>
<organism evidence="7 8">
    <name type="scientific">Aphanomyces stellatus</name>
    <dbReference type="NCBI Taxonomy" id="120398"/>
    <lineage>
        <taxon>Eukaryota</taxon>
        <taxon>Sar</taxon>
        <taxon>Stramenopiles</taxon>
        <taxon>Oomycota</taxon>
        <taxon>Saprolegniomycetes</taxon>
        <taxon>Saprolegniales</taxon>
        <taxon>Verrucalvaceae</taxon>
        <taxon>Aphanomyces</taxon>
    </lineage>
</organism>
<keyword evidence="2 4" id="KW-0863">Zinc-finger</keyword>
<dbReference type="InterPro" id="IPR013083">
    <property type="entry name" value="Znf_RING/FYVE/PHD"/>
</dbReference>
<dbReference type="InterPro" id="IPR023393">
    <property type="entry name" value="START-like_dom_sf"/>
</dbReference>
<evidence type="ECO:0000256" key="3">
    <source>
        <dbReference type="ARBA" id="ARBA00022833"/>
    </source>
</evidence>
<dbReference type="Gene3D" id="3.30.40.10">
    <property type="entry name" value="Zinc/RING finger domain, C3HC4 (zinc finger)"/>
    <property type="match status" value="1"/>
</dbReference>
<dbReference type="InterPro" id="IPR052727">
    <property type="entry name" value="Rab4/Rab5_effector"/>
</dbReference>
<gene>
    <name evidence="7" type="primary">Aste57867_24834</name>
    <name evidence="6" type="ORF">As57867_024756</name>
    <name evidence="7" type="ORF">ASTE57867_24834</name>
</gene>
<keyword evidence="3" id="KW-0862">Zinc</keyword>
<dbReference type="EMBL" id="CAADRA010007477">
    <property type="protein sequence ID" value="VFU01469.1"/>
    <property type="molecule type" value="Genomic_DNA"/>
</dbReference>
<reference evidence="7 8" key="1">
    <citation type="submission" date="2019-03" db="EMBL/GenBank/DDBJ databases">
        <authorList>
            <person name="Gaulin E."/>
            <person name="Dumas B."/>
        </authorList>
    </citation>
    <scope>NUCLEOTIDE SEQUENCE [LARGE SCALE GENOMIC DNA]</scope>
    <source>
        <strain evidence="7">CBS 568.67</strain>
    </source>
</reference>
<dbReference type="InterPro" id="IPR011011">
    <property type="entry name" value="Znf_FYVE_PHD"/>
</dbReference>
<dbReference type="InterPro" id="IPR000306">
    <property type="entry name" value="Znf_FYVE"/>
</dbReference>
<dbReference type="Gene3D" id="3.30.530.20">
    <property type="match status" value="1"/>
</dbReference>
<dbReference type="InterPro" id="IPR017455">
    <property type="entry name" value="Znf_FYVE-rel"/>
</dbReference>